<evidence type="ECO:0000313" key="6">
    <source>
        <dbReference type="Proteomes" id="UP001430290"/>
    </source>
</evidence>
<dbReference type="PANTHER" id="PTHR23416">
    <property type="entry name" value="SIALIC ACID SYNTHASE-RELATED"/>
    <property type="match status" value="1"/>
</dbReference>
<name>A0ABS7TCK5_9GAMM</name>
<comment type="similarity">
    <text evidence="1">Belongs to the transferase hexapeptide repeat family.</text>
</comment>
<dbReference type="SUPFAM" id="SSF51161">
    <property type="entry name" value="Trimeric LpxA-like enzymes"/>
    <property type="match status" value="1"/>
</dbReference>
<keyword evidence="6" id="KW-1185">Reference proteome</keyword>
<reference evidence="5" key="1">
    <citation type="submission" date="2021-09" db="EMBL/GenBank/DDBJ databases">
        <authorList>
            <person name="Wu T."/>
            <person name="Guo S.Z."/>
        </authorList>
    </citation>
    <scope>NUCLEOTIDE SEQUENCE</scope>
    <source>
        <strain evidence="5">RSS-23</strain>
    </source>
</reference>
<evidence type="ECO:0000313" key="5">
    <source>
        <dbReference type="EMBL" id="MBZ4185593.1"/>
    </source>
</evidence>
<protein>
    <submittedName>
        <fullName evidence="5">CatB-related O-acetyltransferase</fullName>
    </submittedName>
</protein>
<dbReference type="PROSITE" id="PS00101">
    <property type="entry name" value="HEXAPEP_TRANSFERASES"/>
    <property type="match status" value="1"/>
</dbReference>
<dbReference type="PANTHER" id="PTHR23416:SF23">
    <property type="entry name" value="ACETYLTRANSFERASE C18B11.09C-RELATED"/>
    <property type="match status" value="1"/>
</dbReference>
<evidence type="ECO:0000256" key="4">
    <source>
        <dbReference type="ARBA" id="ARBA00023315"/>
    </source>
</evidence>
<dbReference type="Proteomes" id="UP001430290">
    <property type="component" value="Unassembled WGS sequence"/>
</dbReference>
<dbReference type="InterPro" id="IPR001451">
    <property type="entry name" value="Hexapep"/>
</dbReference>
<sequence length="186" mass="20420">MIIRSIPCFLIFVQKVIRRLCMYIMRPHFGSCGRRVKFSPFDHFTYPTIFIGNDVSIGVGAHFSATHSQIRIGSKVMFGPNVTIIGGDHNISLVGRFMFDVKEKLPENDLTVQVESDVWVGAGAIILKGVTVGRGAVIAAGAVVNRDVPPYAIVGGVPARVLRMRWSEEQIAKHEEIVGAAPVQFD</sequence>
<keyword evidence="2" id="KW-0808">Transferase</keyword>
<organism evidence="5 6">
    <name type="scientific">Thermomonas beijingensis</name>
    <dbReference type="NCBI Taxonomy" id="2872701"/>
    <lineage>
        <taxon>Bacteria</taxon>
        <taxon>Pseudomonadati</taxon>
        <taxon>Pseudomonadota</taxon>
        <taxon>Gammaproteobacteria</taxon>
        <taxon>Lysobacterales</taxon>
        <taxon>Lysobacteraceae</taxon>
        <taxon>Thermomonas</taxon>
    </lineage>
</organism>
<gene>
    <name evidence="5" type="ORF">K7B09_04540</name>
</gene>
<dbReference type="Gene3D" id="2.160.10.10">
    <property type="entry name" value="Hexapeptide repeat proteins"/>
    <property type="match status" value="1"/>
</dbReference>
<comment type="caution">
    <text evidence="5">The sequence shown here is derived from an EMBL/GenBank/DDBJ whole genome shotgun (WGS) entry which is preliminary data.</text>
</comment>
<dbReference type="InterPro" id="IPR018357">
    <property type="entry name" value="Hexapep_transf_CS"/>
</dbReference>
<dbReference type="EMBL" id="JAIQDJ010000001">
    <property type="protein sequence ID" value="MBZ4185593.1"/>
    <property type="molecule type" value="Genomic_DNA"/>
</dbReference>
<keyword evidence="3" id="KW-0677">Repeat</keyword>
<keyword evidence="4" id="KW-0012">Acyltransferase</keyword>
<dbReference type="InterPro" id="IPR011004">
    <property type="entry name" value="Trimer_LpxA-like_sf"/>
</dbReference>
<dbReference type="Pfam" id="PF00132">
    <property type="entry name" value="Hexapep"/>
    <property type="match status" value="1"/>
</dbReference>
<evidence type="ECO:0000256" key="2">
    <source>
        <dbReference type="ARBA" id="ARBA00022679"/>
    </source>
</evidence>
<proteinExistence type="inferred from homology"/>
<evidence type="ECO:0000256" key="1">
    <source>
        <dbReference type="ARBA" id="ARBA00007274"/>
    </source>
</evidence>
<dbReference type="InterPro" id="IPR051159">
    <property type="entry name" value="Hexapeptide_acetyltransf"/>
</dbReference>
<dbReference type="CDD" id="cd03349">
    <property type="entry name" value="LbH_XAT"/>
    <property type="match status" value="1"/>
</dbReference>
<accession>A0ABS7TCK5</accession>
<evidence type="ECO:0000256" key="3">
    <source>
        <dbReference type="ARBA" id="ARBA00022737"/>
    </source>
</evidence>